<protein>
    <submittedName>
        <fullName evidence="2">Uncharacterized protein</fullName>
    </submittedName>
</protein>
<dbReference type="EMBL" id="FMCS01000014">
    <property type="protein sequence ID" value="SCF32311.1"/>
    <property type="molecule type" value="Genomic_DNA"/>
</dbReference>
<evidence type="ECO:0000256" key="1">
    <source>
        <dbReference type="SAM" id="Coils"/>
    </source>
</evidence>
<evidence type="ECO:0000313" key="2">
    <source>
        <dbReference type="EMBL" id="SCF32311.1"/>
    </source>
</evidence>
<keyword evidence="3" id="KW-1185">Reference proteome</keyword>
<dbReference type="RefSeq" id="WP_167364353.1">
    <property type="nucleotide sequence ID" value="NZ_FMCS01000014.1"/>
</dbReference>
<dbReference type="Proteomes" id="UP000199629">
    <property type="component" value="Unassembled WGS sequence"/>
</dbReference>
<name>A0A1C4ZHS8_9ACTN</name>
<accession>A0A1C4ZHS8</accession>
<keyword evidence="1" id="KW-0175">Coiled coil</keyword>
<evidence type="ECO:0000313" key="3">
    <source>
        <dbReference type="Proteomes" id="UP000199629"/>
    </source>
</evidence>
<organism evidence="2 3">
    <name type="scientific">Micromonospora chaiyaphumensis</name>
    <dbReference type="NCBI Taxonomy" id="307119"/>
    <lineage>
        <taxon>Bacteria</taxon>
        <taxon>Bacillati</taxon>
        <taxon>Actinomycetota</taxon>
        <taxon>Actinomycetes</taxon>
        <taxon>Micromonosporales</taxon>
        <taxon>Micromonosporaceae</taxon>
        <taxon>Micromonospora</taxon>
    </lineage>
</organism>
<reference evidence="3" key="1">
    <citation type="submission" date="2016-06" db="EMBL/GenBank/DDBJ databases">
        <authorList>
            <person name="Varghese N."/>
            <person name="Submissions Spin"/>
        </authorList>
    </citation>
    <scope>NUCLEOTIDE SEQUENCE [LARGE SCALE GENOMIC DNA]</scope>
    <source>
        <strain evidence="3">DSM 45246</strain>
    </source>
</reference>
<sequence length="113" mass="12752">MVGMTLEQWAAAGVVLGAILSALTLAVTVSRPLRRLARQNEEFRQDWYGVPPRPGHDAVPGVPERLRRIETELHPDGRGTLRDAVNDAERRLKDVESRLDDHLRARRGGRLDR</sequence>
<dbReference type="AlphaFoldDB" id="A0A1C4ZHS8"/>
<gene>
    <name evidence="2" type="ORF">GA0070214_114150</name>
</gene>
<proteinExistence type="predicted"/>
<feature type="coiled-coil region" evidence="1">
    <location>
        <begin position="78"/>
        <end position="105"/>
    </location>
</feature>